<dbReference type="Proteomes" id="UP001386955">
    <property type="component" value="Unassembled WGS sequence"/>
</dbReference>
<dbReference type="FunFam" id="3.40.50.150:FF:000081">
    <property type="entry name" value="rRNA adenine N(6)-methyltransferase"/>
    <property type="match status" value="1"/>
</dbReference>
<sequence>MVESGIMLGTTRRVVGLIPRSVRQVHGDGDGEEALRFYKSRGQHILVNPRILDTIVRKSGINPTDTVLEIGPGTGNLTLKLLEVARKVVAIEIDHRMVQVLEKRVLQRGLQDKLRVIERDAIRVPFPRFDLLVANIPYGISSPLLFKLVYGATPFRSATLLLQKEFARRLLATPCDSNRLSVNVNLVADVELVMDVSKRDFLPSPQVDSSVVIIRPKPQIPNVDLSQWNLFTMICFRNRHKTLGALFKLKGNVSYLFNIFNEHRHSSPHKGDDAPDEGELTSFKEKIILVLRTGGFEAKRPVKLSIEELLHLLSLFNQAGIYFNRRRHFKSEDNFNVDDD</sequence>
<feature type="binding site" evidence="6">
    <location>
        <position position="71"/>
    </location>
    <ligand>
        <name>S-adenosyl-L-methionine</name>
        <dbReference type="ChEBI" id="CHEBI:59789"/>
    </ligand>
</feature>
<keyword evidence="3 6" id="KW-0808">Transferase</keyword>
<comment type="similarity">
    <text evidence="6 7">Belongs to the class I-like SAM-binding methyltransferase superfamily. rRNA adenine N(6)-methyltransferase family.</text>
</comment>
<evidence type="ECO:0000259" key="8">
    <source>
        <dbReference type="SMART" id="SM00650"/>
    </source>
</evidence>
<dbReference type="SMART" id="SM00650">
    <property type="entry name" value="rADc"/>
    <property type="match status" value="1"/>
</dbReference>
<feature type="binding site" evidence="6">
    <location>
        <position position="92"/>
    </location>
    <ligand>
        <name>S-adenosyl-L-methionine</name>
        <dbReference type="ChEBI" id="CHEBI:59789"/>
    </ligand>
</feature>
<dbReference type="InterPro" id="IPR020598">
    <property type="entry name" value="rRNA_Ade_methylase_Trfase_N"/>
</dbReference>
<dbReference type="SUPFAM" id="SSF53335">
    <property type="entry name" value="S-adenosyl-L-methionine-dependent methyltransferases"/>
    <property type="match status" value="1"/>
</dbReference>
<keyword evidence="4 6" id="KW-0949">S-adenosyl-L-methionine</keyword>
<organism evidence="9 10">
    <name type="scientific">Psophocarpus tetragonolobus</name>
    <name type="common">Winged bean</name>
    <name type="synonym">Dolichos tetragonolobus</name>
    <dbReference type="NCBI Taxonomy" id="3891"/>
    <lineage>
        <taxon>Eukaryota</taxon>
        <taxon>Viridiplantae</taxon>
        <taxon>Streptophyta</taxon>
        <taxon>Embryophyta</taxon>
        <taxon>Tracheophyta</taxon>
        <taxon>Spermatophyta</taxon>
        <taxon>Magnoliopsida</taxon>
        <taxon>eudicotyledons</taxon>
        <taxon>Gunneridae</taxon>
        <taxon>Pentapetalae</taxon>
        <taxon>rosids</taxon>
        <taxon>fabids</taxon>
        <taxon>Fabales</taxon>
        <taxon>Fabaceae</taxon>
        <taxon>Papilionoideae</taxon>
        <taxon>50 kb inversion clade</taxon>
        <taxon>NPAAA clade</taxon>
        <taxon>indigoferoid/millettioid clade</taxon>
        <taxon>Phaseoleae</taxon>
        <taxon>Psophocarpus</taxon>
    </lineage>
</organism>
<dbReference type="GO" id="GO:0005739">
    <property type="term" value="C:mitochondrion"/>
    <property type="evidence" value="ECO:0007669"/>
    <property type="project" value="TreeGrafter"/>
</dbReference>
<evidence type="ECO:0000256" key="1">
    <source>
        <dbReference type="ARBA" id="ARBA00022552"/>
    </source>
</evidence>
<dbReference type="Gene3D" id="3.40.50.150">
    <property type="entry name" value="Vaccinia Virus protein VP39"/>
    <property type="match status" value="1"/>
</dbReference>
<evidence type="ECO:0000256" key="5">
    <source>
        <dbReference type="ARBA" id="ARBA00022884"/>
    </source>
</evidence>
<dbReference type="Gene3D" id="1.10.8.480">
    <property type="match status" value="1"/>
</dbReference>
<gene>
    <name evidence="9" type="ORF">VNO78_08394</name>
</gene>
<evidence type="ECO:0000256" key="3">
    <source>
        <dbReference type="ARBA" id="ARBA00022679"/>
    </source>
</evidence>
<keyword evidence="1 7" id="KW-0698">rRNA processing</keyword>
<accession>A0AAN9XSZ0</accession>
<evidence type="ECO:0000313" key="10">
    <source>
        <dbReference type="Proteomes" id="UP001386955"/>
    </source>
</evidence>
<dbReference type="PANTHER" id="PTHR11727:SF12">
    <property type="entry name" value="RIBOSOMAL RNA SMALL SUBUNIT METHYLTRANSFERASE, MITOCHONDRIAL"/>
    <property type="match status" value="1"/>
</dbReference>
<comment type="caution">
    <text evidence="9">The sequence shown here is derived from an EMBL/GenBank/DDBJ whole genome shotgun (WGS) entry which is preliminary data.</text>
</comment>
<evidence type="ECO:0000256" key="2">
    <source>
        <dbReference type="ARBA" id="ARBA00022603"/>
    </source>
</evidence>
<dbReference type="GO" id="GO:0003723">
    <property type="term" value="F:RNA binding"/>
    <property type="evidence" value="ECO:0007669"/>
    <property type="project" value="UniProtKB-UniRule"/>
</dbReference>
<dbReference type="EMBL" id="JAYMYS010000002">
    <property type="protein sequence ID" value="KAK7406763.1"/>
    <property type="molecule type" value="Genomic_DNA"/>
</dbReference>
<feature type="domain" description="Ribosomal RNA adenine methylase transferase N-terminal" evidence="8">
    <location>
        <begin position="51"/>
        <end position="218"/>
    </location>
</feature>
<proteinExistence type="inferred from homology"/>
<evidence type="ECO:0000256" key="6">
    <source>
        <dbReference type="PROSITE-ProRule" id="PRU01026"/>
    </source>
</evidence>
<dbReference type="Pfam" id="PF00398">
    <property type="entry name" value="RrnaAD"/>
    <property type="match status" value="1"/>
</dbReference>
<evidence type="ECO:0000313" key="9">
    <source>
        <dbReference type="EMBL" id="KAK7406763.1"/>
    </source>
</evidence>
<dbReference type="GO" id="GO:0000179">
    <property type="term" value="F:rRNA (adenine-N6,N6-)-dimethyltransferase activity"/>
    <property type="evidence" value="ECO:0007669"/>
    <property type="project" value="UniProtKB-UniRule"/>
</dbReference>
<dbReference type="InterPro" id="IPR011530">
    <property type="entry name" value="rRNA_adenine_dimethylase"/>
</dbReference>
<keyword evidence="10" id="KW-1185">Reference proteome</keyword>
<dbReference type="PROSITE" id="PS51689">
    <property type="entry name" value="SAM_RNA_A_N6_MT"/>
    <property type="match status" value="1"/>
</dbReference>
<dbReference type="InterPro" id="IPR029063">
    <property type="entry name" value="SAM-dependent_MTases_sf"/>
</dbReference>
<keyword evidence="2 6" id="KW-0489">Methyltransferase</keyword>
<keyword evidence="5 6" id="KW-0694">RNA-binding</keyword>
<dbReference type="InterPro" id="IPR020596">
    <property type="entry name" value="rRNA_Ade_Mease_Trfase_CS"/>
</dbReference>
<dbReference type="AlphaFoldDB" id="A0AAN9XSZ0"/>
<dbReference type="PROSITE" id="PS01131">
    <property type="entry name" value="RRNA_A_DIMETH"/>
    <property type="match status" value="1"/>
</dbReference>
<evidence type="ECO:0000256" key="7">
    <source>
        <dbReference type="RuleBase" id="RU362106"/>
    </source>
</evidence>
<feature type="binding site" evidence="6">
    <location>
        <position position="120"/>
    </location>
    <ligand>
        <name>S-adenosyl-L-methionine</name>
        <dbReference type="ChEBI" id="CHEBI:59789"/>
    </ligand>
</feature>
<evidence type="ECO:0000256" key="4">
    <source>
        <dbReference type="ARBA" id="ARBA00022691"/>
    </source>
</evidence>
<dbReference type="NCBIfam" id="TIGR00755">
    <property type="entry name" value="ksgA"/>
    <property type="match status" value="1"/>
</dbReference>
<dbReference type="PANTHER" id="PTHR11727">
    <property type="entry name" value="DIMETHYLADENOSINE TRANSFERASE"/>
    <property type="match status" value="1"/>
</dbReference>
<feature type="binding site" evidence="6">
    <location>
        <position position="44"/>
    </location>
    <ligand>
        <name>S-adenosyl-L-methionine</name>
        <dbReference type="ChEBI" id="CHEBI:59789"/>
    </ligand>
</feature>
<protein>
    <recommendedName>
        <fullName evidence="7">rRNA adenine N(6)-methyltransferase</fullName>
        <ecNumber evidence="7">2.1.1.-</ecNumber>
    </recommendedName>
</protein>
<reference evidence="9 10" key="1">
    <citation type="submission" date="2024-01" db="EMBL/GenBank/DDBJ databases">
        <title>The genomes of 5 underutilized Papilionoideae crops provide insights into root nodulation and disease resistanc.</title>
        <authorList>
            <person name="Jiang F."/>
        </authorList>
    </citation>
    <scope>NUCLEOTIDE SEQUENCE [LARGE SCALE GENOMIC DNA]</scope>
    <source>
        <strain evidence="9">DUOXIRENSHENG_FW03</strain>
        <tissue evidence="9">Leaves</tissue>
    </source>
</reference>
<dbReference type="InterPro" id="IPR001737">
    <property type="entry name" value="KsgA/Erm"/>
</dbReference>
<name>A0AAN9XSZ0_PSOTE</name>
<feature type="binding site" evidence="6">
    <location>
        <position position="46"/>
    </location>
    <ligand>
        <name>S-adenosyl-L-methionine</name>
        <dbReference type="ChEBI" id="CHEBI:59789"/>
    </ligand>
</feature>
<dbReference type="EC" id="2.1.1.-" evidence="7"/>
<dbReference type="CDD" id="cd02440">
    <property type="entry name" value="AdoMet_MTases"/>
    <property type="match status" value="1"/>
</dbReference>
<feature type="binding site" evidence="6">
    <location>
        <position position="135"/>
    </location>
    <ligand>
        <name>S-adenosyl-L-methionine</name>
        <dbReference type="ChEBI" id="CHEBI:59789"/>
    </ligand>
</feature>